<dbReference type="PANTHER" id="PTHR42877:SF4">
    <property type="entry name" value="FAD_NAD(P)-BINDING DOMAIN-CONTAINING PROTEIN-RELATED"/>
    <property type="match status" value="1"/>
</dbReference>
<feature type="domain" description="DUF4873" evidence="1">
    <location>
        <begin position="307"/>
        <end position="393"/>
    </location>
</feature>
<dbReference type="EMBL" id="VTZN01000092">
    <property type="protein sequence ID" value="KAA1249419.1"/>
    <property type="molecule type" value="Genomic_DNA"/>
</dbReference>
<dbReference type="InterPro" id="IPR036188">
    <property type="entry name" value="FAD/NAD-bd_sf"/>
</dbReference>
<keyword evidence="3" id="KW-1185">Reference proteome</keyword>
<evidence type="ECO:0000313" key="2">
    <source>
        <dbReference type="EMBL" id="KAA1249419.1"/>
    </source>
</evidence>
<dbReference type="InterPro" id="IPR051209">
    <property type="entry name" value="FAD-bind_Monooxygenase_sf"/>
</dbReference>
<dbReference type="OrthoDB" id="3683556at2"/>
<dbReference type="Proteomes" id="UP000324701">
    <property type="component" value="Unassembled WGS sequence"/>
</dbReference>
<proteinExistence type="predicted"/>
<evidence type="ECO:0000259" key="1">
    <source>
        <dbReference type="Pfam" id="PF16170"/>
    </source>
</evidence>
<sequence>MTHQVVIVGAEAGRRSVEAALSGVTNLLVLDEGSELLRSVFDDSTDTWTLTTAADEHFQAQVVIATDRSLFVPWIPNINGCNKFEFESFHAAAWLPDFDPAGKRIALIGTDSITAHYFGRLAQAASVTLFPFPPRRVVTEVPRWSTRAKRWLGSHIRTPAQRPSVALAGSAIDTMTSARIRTRDGVEHPVDTVIYGTGFSIADHILDQGLVGARGLTIQQVWDDGMEPFFGVAVYGFPNYFFLTGPDTDMQARYIAEGVRLMHQTRSSRIQVRGSSQQVFNERAQLKPAQPPPVLSAFDLSYCAPHDDAYDGDATLEVAGIRHSVQVRLRGHFDPIDGNYHWQGTVFDRLPHNLLHRTRAVTVTVGQRSAPARIVEQTPWGGHCVSGVGVPPYMSSDQ</sequence>
<accession>A0A5B1BQW1</accession>
<reference evidence="2 3" key="1">
    <citation type="submission" date="2019-09" db="EMBL/GenBank/DDBJ databases">
        <title>Report of infection by Mycobacterium simiae a patient suffering from pulmonary tuberculosis.</title>
        <authorList>
            <person name="Mohanty P.S."/>
            <person name="Bansal A.K."/>
            <person name="Singh H."/>
            <person name="Sharma S."/>
            <person name="Patil S.A."/>
            <person name="Upadhaya P."/>
            <person name="Singh P.K."/>
            <person name="Kumar D."/>
            <person name="Kumar S."/>
            <person name="Singh R.K."/>
            <person name="Chaudhary B."/>
        </authorList>
    </citation>
    <scope>NUCLEOTIDE SEQUENCE [LARGE SCALE GENOMIC DNA]</scope>
    <source>
        <strain evidence="2 3">JAL-560-SIM</strain>
    </source>
</reference>
<gene>
    <name evidence="2" type="ORF">F0Q45_15290</name>
</gene>
<name>A0A5B1BQW1_MYCSI</name>
<organism evidence="2 3">
    <name type="scientific">Mycobacterium simiae</name>
    <name type="common">Mycobacterium habana</name>
    <dbReference type="NCBI Taxonomy" id="1784"/>
    <lineage>
        <taxon>Bacteria</taxon>
        <taxon>Bacillati</taxon>
        <taxon>Actinomycetota</taxon>
        <taxon>Actinomycetes</taxon>
        <taxon>Mycobacteriales</taxon>
        <taxon>Mycobacteriaceae</taxon>
        <taxon>Mycobacterium</taxon>
        <taxon>Mycobacterium simiae complex</taxon>
    </lineage>
</organism>
<dbReference type="AlphaFoldDB" id="A0A5B1BQW1"/>
<dbReference type="InterPro" id="IPR032371">
    <property type="entry name" value="DUF4873"/>
</dbReference>
<dbReference type="PANTHER" id="PTHR42877">
    <property type="entry name" value="L-ORNITHINE N(5)-MONOOXYGENASE-RELATED"/>
    <property type="match status" value="1"/>
</dbReference>
<protein>
    <submittedName>
        <fullName evidence="2">DUF4873 domain-containing protein</fullName>
    </submittedName>
</protein>
<comment type="caution">
    <text evidence="2">The sequence shown here is derived from an EMBL/GenBank/DDBJ whole genome shotgun (WGS) entry which is preliminary data.</text>
</comment>
<evidence type="ECO:0000313" key="3">
    <source>
        <dbReference type="Proteomes" id="UP000324701"/>
    </source>
</evidence>
<dbReference type="SUPFAM" id="SSF51905">
    <property type="entry name" value="FAD/NAD(P)-binding domain"/>
    <property type="match status" value="2"/>
</dbReference>
<dbReference type="Gene3D" id="3.50.50.60">
    <property type="entry name" value="FAD/NAD(P)-binding domain"/>
    <property type="match status" value="1"/>
</dbReference>
<dbReference type="Pfam" id="PF16170">
    <property type="entry name" value="DUF4873"/>
    <property type="match status" value="1"/>
</dbReference>